<dbReference type="AlphaFoldDB" id="A0AAD4X648"/>
<dbReference type="Gene3D" id="3.80.10.10">
    <property type="entry name" value="Ribonuclease Inhibitor"/>
    <property type="match status" value="1"/>
</dbReference>
<name>A0AAD4X648_9MAGN</name>
<dbReference type="SUPFAM" id="SSF52058">
    <property type="entry name" value="L domain-like"/>
    <property type="match status" value="1"/>
</dbReference>
<gene>
    <name evidence="1" type="ORF">MKW98_020074</name>
</gene>
<keyword evidence="2" id="KW-1185">Reference proteome</keyword>
<sequence>MEDTSFFDRMISNLRSTSKKLDQNFLTGSIPAFLGNLSSLEILAFCTNNLSGSLPPQLRSLTNLDQI</sequence>
<organism evidence="1 2">
    <name type="scientific">Papaver atlanticum</name>
    <dbReference type="NCBI Taxonomy" id="357466"/>
    <lineage>
        <taxon>Eukaryota</taxon>
        <taxon>Viridiplantae</taxon>
        <taxon>Streptophyta</taxon>
        <taxon>Embryophyta</taxon>
        <taxon>Tracheophyta</taxon>
        <taxon>Spermatophyta</taxon>
        <taxon>Magnoliopsida</taxon>
        <taxon>Ranunculales</taxon>
        <taxon>Papaveraceae</taxon>
        <taxon>Papaveroideae</taxon>
        <taxon>Papaver</taxon>
    </lineage>
</organism>
<accession>A0AAD4X648</accession>
<evidence type="ECO:0000313" key="1">
    <source>
        <dbReference type="EMBL" id="KAI3852075.1"/>
    </source>
</evidence>
<evidence type="ECO:0000313" key="2">
    <source>
        <dbReference type="Proteomes" id="UP001202328"/>
    </source>
</evidence>
<protein>
    <submittedName>
        <fullName evidence="1">Uncharacterized protein</fullName>
    </submittedName>
</protein>
<dbReference type="PANTHER" id="PTHR48009">
    <property type="entry name" value="LEUCINE-RICH REPEAT (LRR) FAMILY PROTEIN"/>
    <property type="match status" value="1"/>
</dbReference>
<comment type="caution">
    <text evidence="1">The sequence shown here is derived from an EMBL/GenBank/DDBJ whole genome shotgun (WGS) entry which is preliminary data.</text>
</comment>
<reference evidence="1" key="1">
    <citation type="submission" date="2022-04" db="EMBL/GenBank/DDBJ databases">
        <title>A functionally conserved STORR gene fusion in Papaver species that diverged 16.8 million years ago.</title>
        <authorList>
            <person name="Catania T."/>
        </authorList>
    </citation>
    <scope>NUCLEOTIDE SEQUENCE</scope>
    <source>
        <strain evidence="1">S-188037</strain>
    </source>
</reference>
<dbReference type="PANTHER" id="PTHR48009:SF4">
    <property type="entry name" value="LEUCINE-RICH REPEAT (LRR) FAMILY PROTEIN"/>
    <property type="match status" value="1"/>
</dbReference>
<dbReference type="InterPro" id="IPR053213">
    <property type="entry name" value="RLP29"/>
</dbReference>
<proteinExistence type="predicted"/>
<dbReference type="Proteomes" id="UP001202328">
    <property type="component" value="Unassembled WGS sequence"/>
</dbReference>
<dbReference type="InterPro" id="IPR032675">
    <property type="entry name" value="LRR_dom_sf"/>
</dbReference>
<dbReference type="EMBL" id="JAJJMB010015809">
    <property type="protein sequence ID" value="KAI3852075.1"/>
    <property type="molecule type" value="Genomic_DNA"/>
</dbReference>